<dbReference type="OMA" id="CHVASWE"/>
<dbReference type="OrthoDB" id="15017at2"/>
<sequence length="66" mass="7247">MLTGAEKITDVVEKYPQSVEVFQKYGMHCFGCMAARFENVEQGAMAHGIDVPSLIKDLNKAIGNQS</sequence>
<gene>
    <name evidence="3" type="ORF">AT727_16670</name>
    <name evidence="2" type="ORF">DPCES_4614</name>
</gene>
<dbReference type="EMBL" id="LK996017">
    <property type="protein sequence ID" value="CDX04500.1"/>
    <property type="molecule type" value="Genomic_DNA"/>
</dbReference>
<organism evidence="2">
    <name type="scientific">Desulfitobacterium hafniense</name>
    <name type="common">Desulfitobacterium frappieri</name>
    <dbReference type="NCBI Taxonomy" id="49338"/>
    <lineage>
        <taxon>Bacteria</taxon>
        <taxon>Bacillati</taxon>
        <taxon>Bacillota</taxon>
        <taxon>Clostridia</taxon>
        <taxon>Eubacteriales</taxon>
        <taxon>Desulfitobacteriaceae</taxon>
        <taxon>Desulfitobacterium</taxon>
    </lineage>
</organism>
<dbReference type="NCBIfam" id="TIGR03980">
    <property type="entry name" value="prismane_assoc"/>
    <property type="match status" value="1"/>
</dbReference>
<reference evidence="2" key="1">
    <citation type="submission" date="2014-07" db="EMBL/GenBank/DDBJ databases">
        <authorList>
            <person name="Hornung V.Bastian."/>
        </authorList>
    </citation>
    <scope>NUCLEOTIDE SEQUENCE</scope>
    <source>
        <strain evidence="2">PCE-S</strain>
    </source>
</reference>
<evidence type="ECO:0000313" key="3">
    <source>
        <dbReference type="EMBL" id="KTE93097.1"/>
    </source>
</evidence>
<evidence type="ECO:0000259" key="1">
    <source>
        <dbReference type="Pfam" id="PF08984"/>
    </source>
</evidence>
<dbReference type="EMBL" id="LOCK01000009">
    <property type="protein sequence ID" value="KTE93097.1"/>
    <property type="molecule type" value="Genomic_DNA"/>
</dbReference>
<dbReference type="PATRIC" id="fig|49338.4.peg.4962"/>
<dbReference type="InterPro" id="IPR015077">
    <property type="entry name" value="DUF1858"/>
</dbReference>
<reference evidence="3 4" key="2">
    <citation type="submission" date="2015-12" db="EMBL/GenBank/DDBJ databases">
        <title>Draft Genome Sequence of Desulfitobacterium hafniense Strain DH, a Sulfate-reducing Bacterium Isolated from Paddy Soils.</title>
        <authorList>
            <person name="Bao P."/>
            <person name="Zhang X."/>
            <person name="Li G."/>
        </authorList>
    </citation>
    <scope>NUCLEOTIDE SEQUENCE [LARGE SCALE GENOMIC DNA]</scope>
    <source>
        <strain evidence="3 4">DH</strain>
    </source>
</reference>
<dbReference type="InterPro" id="IPR023883">
    <property type="entry name" value="CHP03980_redox-disulphide"/>
</dbReference>
<dbReference type="RefSeq" id="WP_005813569.1">
    <property type="nucleotide sequence ID" value="NZ_CABKQQ010000049.1"/>
</dbReference>
<accession>A0A098B803</accession>
<dbReference type="Gene3D" id="1.10.3910.10">
    <property type="entry name" value="SP0561-like"/>
    <property type="match status" value="1"/>
</dbReference>
<proteinExistence type="predicted"/>
<dbReference type="PANTHER" id="PTHR39341">
    <property type="entry name" value="BSL7085 PROTEIN"/>
    <property type="match status" value="1"/>
</dbReference>
<dbReference type="AlphaFoldDB" id="A0A098B803"/>
<protein>
    <submittedName>
        <fullName evidence="3">Disulfide oxidoreductase</fullName>
    </submittedName>
    <submittedName>
        <fullName evidence="2">Prismane_assoc: hybrid cluster protein-associated redox disulfide domain</fullName>
    </submittedName>
</protein>
<name>A0A098B803_DESHA</name>
<dbReference type="Proteomes" id="UP000054623">
    <property type="component" value="Unassembled WGS sequence"/>
</dbReference>
<dbReference type="PANTHER" id="PTHR39341:SF1">
    <property type="entry name" value="DUF1858 DOMAIN-CONTAINING PROTEIN"/>
    <property type="match status" value="1"/>
</dbReference>
<evidence type="ECO:0000313" key="2">
    <source>
        <dbReference type="EMBL" id="CDX04500.1"/>
    </source>
</evidence>
<dbReference type="InterPro" id="IPR038062">
    <property type="entry name" value="ScdA-like_N_sf"/>
</dbReference>
<feature type="domain" description="DUF1858" evidence="1">
    <location>
        <begin position="4"/>
        <end position="55"/>
    </location>
</feature>
<dbReference type="Pfam" id="PF08984">
    <property type="entry name" value="DUF1858"/>
    <property type="match status" value="1"/>
</dbReference>
<dbReference type="SUPFAM" id="SSF140683">
    <property type="entry name" value="SP0561-like"/>
    <property type="match status" value="1"/>
</dbReference>
<evidence type="ECO:0000313" key="4">
    <source>
        <dbReference type="Proteomes" id="UP000054623"/>
    </source>
</evidence>